<dbReference type="SUPFAM" id="SSF52540">
    <property type="entry name" value="P-loop containing nucleoside triphosphate hydrolases"/>
    <property type="match status" value="1"/>
</dbReference>
<proteinExistence type="predicted"/>
<dbReference type="Proteomes" id="UP001230207">
    <property type="component" value="Unassembled WGS sequence"/>
</dbReference>
<keyword evidence="2" id="KW-1185">Reference proteome</keyword>
<gene>
    <name evidence="1" type="ORF">QO002_002739</name>
</gene>
<dbReference type="EMBL" id="JAUSVF010000001">
    <property type="protein sequence ID" value="MDQ0320601.1"/>
    <property type="molecule type" value="Genomic_DNA"/>
</dbReference>
<dbReference type="InterPro" id="IPR027417">
    <property type="entry name" value="P-loop_NTPase"/>
</dbReference>
<dbReference type="RefSeq" id="WP_307230506.1">
    <property type="nucleotide sequence ID" value="NZ_JAUSVF010000001.1"/>
</dbReference>
<comment type="caution">
    <text evidence="1">The sequence shown here is derived from an EMBL/GenBank/DDBJ whole genome shotgun (WGS) entry which is preliminary data.</text>
</comment>
<reference evidence="1 2" key="1">
    <citation type="submission" date="2023-07" db="EMBL/GenBank/DDBJ databases">
        <title>Genomic Encyclopedia of Type Strains, Phase IV (KMG-IV): sequencing the most valuable type-strain genomes for metagenomic binning, comparative biology and taxonomic classification.</title>
        <authorList>
            <person name="Goeker M."/>
        </authorList>
    </citation>
    <scope>NUCLEOTIDE SEQUENCE [LARGE SCALE GENOMIC DNA]</scope>
    <source>
        <strain evidence="1 2">DSM 1112</strain>
    </source>
</reference>
<dbReference type="Gene3D" id="3.40.50.300">
    <property type="entry name" value="P-loop containing nucleotide triphosphate hydrolases"/>
    <property type="match status" value="1"/>
</dbReference>
<sequence>MASDTPELVVLAGPNGGGKSSFQDIFLFPGVFINADLNARKIDPDQPERVSLPAGREVLRRITSLFHDRETFSSESSLKIIMGAKERGYRILLVFIALATIDLHVLRVRQRVQLGGHDIPEDVIRRRYSRCFHNLGRAIPLCDAVLPYDNSGEEPAKKLELVDRDIVFTGLDPTHPLDHQFHACVSSALDIDPGDAWINRSC</sequence>
<evidence type="ECO:0000313" key="2">
    <source>
        <dbReference type="Proteomes" id="UP001230207"/>
    </source>
</evidence>
<name>A0ABU0BSI2_9HYPH</name>
<evidence type="ECO:0000313" key="1">
    <source>
        <dbReference type="EMBL" id="MDQ0320601.1"/>
    </source>
</evidence>
<dbReference type="PANTHER" id="PTHR39206">
    <property type="entry name" value="SLL8004 PROTEIN"/>
    <property type="match status" value="1"/>
</dbReference>
<accession>A0ABU0BSI2</accession>
<dbReference type="PANTHER" id="PTHR39206:SF1">
    <property type="entry name" value="SLL8004 PROTEIN"/>
    <property type="match status" value="1"/>
</dbReference>
<protein>
    <submittedName>
        <fullName evidence="1">ABC-type ATPase</fullName>
    </submittedName>
</protein>
<organism evidence="1 2">
    <name type="scientific">Pararhizobium capsulatum DSM 1112</name>
    <dbReference type="NCBI Taxonomy" id="1121113"/>
    <lineage>
        <taxon>Bacteria</taxon>
        <taxon>Pseudomonadati</taxon>
        <taxon>Pseudomonadota</taxon>
        <taxon>Alphaproteobacteria</taxon>
        <taxon>Hyphomicrobiales</taxon>
        <taxon>Rhizobiaceae</taxon>
        <taxon>Rhizobium/Agrobacterium group</taxon>
        <taxon>Pararhizobium</taxon>
    </lineage>
</organism>